<gene>
    <name evidence="2" type="ORF">MPLDJ20_230162</name>
</gene>
<evidence type="ECO:0000256" key="1">
    <source>
        <dbReference type="SAM" id="MobiDB-lite"/>
    </source>
</evidence>
<dbReference type="AlphaFoldDB" id="A0A090F467"/>
<accession>A0A090F467</accession>
<proteinExistence type="predicted"/>
<name>A0A090F467_MESPL</name>
<protein>
    <submittedName>
        <fullName evidence="2">Uncharacterized protein</fullName>
    </submittedName>
</protein>
<organism evidence="2 3">
    <name type="scientific">Mesorhizobium plurifarium</name>
    <dbReference type="NCBI Taxonomy" id="69974"/>
    <lineage>
        <taxon>Bacteria</taxon>
        <taxon>Pseudomonadati</taxon>
        <taxon>Pseudomonadota</taxon>
        <taxon>Alphaproteobacteria</taxon>
        <taxon>Hyphomicrobiales</taxon>
        <taxon>Phyllobacteriaceae</taxon>
        <taxon>Mesorhizobium</taxon>
    </lineage>
</organism>
<feature type="compositionally biased region" description="Low complexity" evidence="1">
    <location>
        <begin position="31"/>
        <end position="55"/>
    </location>
</feature>
<evidence type="ECO:0000313" key="2">
    <source>
        <dbReference type="EMBL" id="CDX38672.1"/>
    </source>
</evidence>
<dbReference type="Proteomes" id="UP000046373">
    <property type="component" value="Unassembled WGS sequence"/>
</dbReference>
<evidence type="ECO:0000313" key="3">
    <source>
        <dbReference type="Proteomes" id="UP000046373"/>
    </source>
</evidence>
<sequence>MSGSRIEKSIDIVRVYAVRKSHKVGALHGQAPAAAEPAARLRSRGAASLADQGGG</sequence>
<reference evidence="2 3" key="1">
    <citation type="submission" date="2014-08" db="EMBL/GenBank/DDBJ databases">
        <authorList>
            <person name="Moulin Lionel"/>
        </authorList>
    </citation>
    <scope>NUCLEOTIDE SEQUENCE [LARGE SCALE GENOMIC DNA]</scope>
</reference>
<dbReference type="EMBL" id="CCNB01000016">
    <property type="protein sequence ID" value="CDX38672.1"/>
    <property type="molecule type" value="Genomic_DNA"/>
</dbReference>
<feature type="region of interest" description="Disordered" evidence="1">
    <location>
        <begin position="26"/>
        <end position="55"/>
    </location>
</feature>